<name>A0A1V2IIH4_9ACTN</name>
<dbReference type="STRING" id="1834516.BL253_05670"/>
<keyword evidence="1 3" id="KW-0963">Cytoplasm</keyword>
<dbReference type="PANTHER" id="PTHR33231">
    <property type="entry name" value="30S RIBOSOMAL PROTEIN"/>
    <property type="match status" value="1"/>
</dbReference>
<reference evidence="7" key="1">
    <citation type="submission" date="2016-10" db="EMBL/GenBank/DDBJ databases">
        <title>Frankia sp. NRRL B-16386 Genome sequencing.</title>
        <authorList>
            <person name="Ghodhbane-Gtari F."/>
            <person name="Swanson E."/>
            <person name="Gueddou A."/>
            <person name="Hezbri K."/>
            <person name="Ktari K."/>
            <person name="Nouioui I."/>
            <person name="Morris K."/>
            <person name="Simpson S."/>
            <person name="Abebe-Akele F."/>
            <person name="Thomas K."/>
            <person name="Gtari M."/>
            <person name="Tisa L.S."/>
        </authorList>
    </citation>
    <scope>NUCLEOTIDE SEQUENCE [LARGE SCALE GENOMIC DNA]</scope>
    <source>
        <strain evidence="7">NRRL B-16386</strain>
    </source>
</reference>
<evidence type="ECO:0000313" key="6">
    <source>
        <dbReference type="EMBL" id="ONH32231.1"/>
    </source>
</evidence>
<evidence type="ECO:0000256" key="4">
    <source>
        <dbReference type="SAM" id="MobiDB-lite"/>
    </source>
</evidence>
<dbReference type="EMBL" id="MOMC01000012">
    <property type="protein sequence ID" value="ONH32231.1"/>
    <property type="molecule type" value="Genomic_DNA"/>
</dbReference>
<protein>
    <recommendedName>
        <fullName evidence="3">Ribosome hibernation promoting factor</fullName>
        <shortName evidence="3">HPF</shortName>
    </recommendedName>
</protein>
<evidence type="ECO:0000256" key="2">
    <source>
        <dbReference type="ARBA" id="ARBA00022845"/>
    </source>
</evidence>
<dbReference type="InterPro" id="IPR036567">
    <property type="entry name" value="RHF-like"/>
</dbReference>
<dbReference type="Proteomes" id="UP000188929">
    <property type="component" value="Unassembled WGS sequence"/>
</dbReference>
<dbReference type="InterPro" id="IPR032528">
    <property type="entry name" value="Ribosom_S30AE_C"/>
</dbReference>
<dbReference type="InterPro" id="IPR034694">
    <property type="entry name" value="HPF_long/plastid"/>
</dbReference>
<feature type="region of interest" description="Disordered" evidence="4">
    <location>
        <begin position="95"/>
        <end position="215"/>
    </location>
</feature>
<gene>
    <name evidence="3" type="primary">hpf</name>
    <name evidence="6" type="ORF">BL253_05670</name>
</gene>
<dbReference type="InterPro" id="IPR003489">
    <property type="entry name" value="RHF/RaiA"/>
</dbReference>
<dbReference type="GO" id="GO:0045900">
    <property type="term" value="P:negative regulation of translational elongation"/>
    <property type="evidence" value="ECO:0007669"/>
    <property type="project" value="TreeGrafter"/>
</dbReference>
<evidence type="ECO:0000259" key="5">
    <source>
        <dbReference type="Pfam" id="PF16321"/>
    </source>
</evidence>
<dbReference type="SUPFAM" id="SSF69754">
    <property type="entry name" value="Ribosome binding protein Y (YfiA homologue)"/>
    <property type="match status" value="1"/>
</dbReference>
<dbReference type="RefSeq" id="WP_076814232.1">
    <property type="nucleotide sequence ID" value="NZ_MOMC01000012.1"/>
</dbReference>
<feature type="compositionally biased region" description="Low complexity" evidence="4">
    <location>
        <begin position="164"/>
        <end position="184"/>
    </location>
</feature>
<sequence>MDIVVKGRHTAVPERFRTHVQSKLAKLERYDGKVIRVDVELSRERNPRMSDVRERVELTLYSRGPVIRAEAAAADPYSALDGATNKLAERLRRAAERRADHQHGNHGQGHGRAYVGPPPTVHGDLEPAAPEQNGRRAASAPPGQGPATPETPAPSGGMVTPADVAAAVGRRGTAGTGQRSAGTSNGARPADSEHERELEGIDVDRYEQPDRSPMVVRTKTHRAAPMTLDDALSNMELVGHDFYLFQDQVTGRASVVYRRRGYDYGVIHLIDPDDPAAASDEEREPMGATS</sequence>
<dbReference type="HAMAP" id="MF_00839">
    <property type="entry name" value="HPF"/>
    <property type="match status" value="1"/>
</dbReference>
<proteinExistence type="inferred from homology"/>
<evidence type="ECO:0000313" key="7">
    <source>
        <dbReference type="Proteomes" id="UP000188929"/>
    </source>
</evidence>
<keyword evidence="2 3" id="KW-0810">Translation regulation</keyword>
<dbReference type="InterPro" id="IPR050574">
    <property type="entry name" value="HPF/YfiA_ribosome-assoc"/>
</dbReference>
<feature type="domain" description="Sigma 54 modulation/S30EA ribosomal protein C-terminal" evidence="5">
    <location>
        <begin position="211"/>
        <end position="266"/>
    </location>
</feature>
<organism evidence="6 7">
    <name type="scientific">Pseudofrankia asymbiotica</name>
    <dbReference type="NCBI Taxonomy" id="1834516"/>
    <lineage>
        <taxon>Bacteria</taxon>
        <taxon>Bacillati</taxon>
        <taxon>Actinomycetota</taxon>
        <taxon>Actinomycetes</taxon>
        <taxon>Frankiales</taxon>
        <taxon>Frankiaceae</taxon>
        <taxon>Pseudofrankia</taxon>
    </lineage>
</organism>
<dbReference type="Gene3D" id="3.30.505.50">
    <property type="entry name" value="Sigma 54 modulation/S30EA ribosomal protein, C-terminal domain"/>
    <property type="match status" value="1"/>
</dbReference>
<dbReference type="NCBIfam" id="TIGR00741">
    <property type="entry name" value="yfiA"/>
    <property type="match status" value="1"/>
</dbReference>
<comment type="subunit">
    <text evidence="3">Interacts with 100S ribosomes.</text>
</comment>
<dbReference type="Pfam" id="PF16321">
    <property type="entry name" value="Ribosom_S30AE_C"/>
    <property type="match status" value="1"/>
</dbReference>
<dbReference type="Pfam" id="PF02482">
    <property type="entry name" value="Ribosomal_S30AE"/>
    <property type="match status" value="1"/>
</dbReference>
<comment type="subcellular location">
    <subcellularLocation>
        <location evidence="3">Cytoplasm</location>
    </subcellularLocation>
</comment>
<evidence type="ECO:0000256" key="1">
    <source>
        <dbReference type="ARBA" id="ARBA00022490"/>
    </source>
</evidence>
<comment type="similarity">
    <text evidence="3">Belongs to the HPF/YfiA ribosome-associated protein family. Long HPF subfamily.</text>
</comment>
<dbReference type="PANTHER" id="PTHR33231:SF1">
    <property type="entry name" value="30S RIBOSOMAL PROTEIN"/>
    <property type="match status" value="1"/>
</dbReference>
<dbReference type="InterPro" id="IPR038416">
    <property type="entry name" value="Ribosom_S30AE_C_sf"/>
</dbReference>
<dbReference type="Gene3D" id="3.30.160.100">
    <property type="entry name" value="Ribosome hibernation promotion factor-like"/>
    <property type="match status" value="1"/>
</dbReference>
<dbReference type="AlphaFoldDB" id="A0A1V2IIH4"/>
<dbReference type="OrthoDB" id="9794975at2"/>
<keyword evidence="7" id="KW-1185">Reference proteome</keyword>
<accession>A0A1V2IIH4</accession>
<feature type="compositionally biased region" description="Basic and acidic residues" evidence="4">
    <location>
        <begin position="190"/>
        <end position="210"/>
    </location>
</feature>
<comment type="caution">
    <text evidence="6">The sequence shown here is derived from an EMBL/GenBank/DDBJ whole genome shotgun (WGS) entry which is preliminary data.</text>
</comment>
<dbReference type="CDD" id="cd00552">
    <property type="entry name" value="RaiA"/>
    <property type="match status" value="1"/>
</dbReference>
<dbReference type="GO" id="GO:0043024">
    <property type="term" value="F:ribosomal small subunit binding"/>
    <property type="evidence" value="ECO:0007669"/>
    <property type="project" value="TreeGrafter"/>
</dbReference>
<comment type="function">
    <text evidence="3">Required for dimerization of active 70S ribosomes into 100S ribosomes in stationary phase; 100S ribosomes are translationally inactive and sometimes present during exponential growth.</text>
</comment>
<evidence type="ECO:0000256" key="3">
    <source>
        <dbReference type="HAMAP-Rule" id="MF_00839"/>
    </source>
</evidence>
<dbReference type="FunFam" id="3.30.505.50:FF:000002">
    <property type="entry name" value="Ribosome hibernation promoting factor"/>
    <property type="match status" value="1"/>
</dbReference>
<dbReference type="GO" id="GO:0022627">
    <property type="term" value="C:cytosolic small ribosomal subunit"/>
    <property type="evidence" value="ECO:0007669"/>
    <property type="project" value="TreeGrafter"/>
</dbReference>